<sequence length="228" mass="23561">FLPIEIAVAATALVHGANNVLKAALLGKWADSALVLRFGAPAIVAALGGVYVLKLLSGMPELWSYSFLGRHAVMTPVKLAMAALMAVFALLELHPRFEKLEFDRRYLPAGGVLSGFFGGLSGHQGALRSAFLAKVGISAQAFVGTNAVIGLLVDLVRISAYGAILFGSRIPDLAGSREGALVAAGALAAFAGVLVGRRILHKVTMAVVQRITGGLLLLIAALLGLGLV</sequence>
<protein>
    <recommendedName>
        <fullName evidence="5">Probable membrane transporter protein</fullName>
    </recommendedName>
</protein>
<dbReference type="InterPro" id="IPR002781">
    <property type="entry name" value="TM_pro_TauE-like"/>
</dbReference>
<dbReference type="AlphaFoldDB" id="A0A938BRP0"/>
<evidence type="ECO:0000313" key="6">
    <source>
        <dbReference type="EMBL" id="MBM3318031.1"/>
    </source>
</evidence>
<reference evidence="6" key="1">
    <citation type="submission" date="2019-03" db="EMBL/GenBank/DDBJ databases">
        <title>Lake Tanganyika Metagenome-Assembled Genomes (MAGs).</title>
        <authorList>
            <person name="Tran P."/>
        </authorList>
    </citation>
    <scope>NUCLEOTIDE SEQUENCE</scope>
    <source>
        <strain evidence="6">M_DeepCast_400m_m2_100</strain>
    </source>
</reference>
<feature type="transmembrane region" description="Helical" evidence="5">
    <location>
        <begin position="206"/>
        <end position="227"/>
    </location>
</feature>
<evidence type="ECO:0000256" key="4">
    <source>
        <dbReference type="ARBA" id="ARBA00023136"/>
    </source>
</evidence>
<comment type="caution">
    <text evidence="6">The sequence shown here is derived from an EMBL/GenBank/DDBJ whole genome shotgun (WGS) entry which is preliminary data.</text>
</comment>
<feature type="transmembrane region" description="Helical" evidence="5">
    <location>
        <begin position="106"/>
        <end position="127"/>
    </location>
</feature>
<proteinExistence type="inferred from homology"/>
<keyword evidence="3 5" id="KW-1133">Transmembrane helix</keyword>
<dbReference type="Pfam" id="PF01925">
    <property type="entry name" value="TauE"/>
    <property type="match status" value="1"/>
</dbReference>
<evidence type="ECO:0000256" key="1">
    <source>
        <dbReference type="ARBA" id="ARBA00004141"/>
    </source>
</evidence>
<keyword evidence="4 5" id="KW-0472">Membrane</keyword>
<evidence type="ECO:0000313" key="7">
    <source>
        <dbReference type="Proteomes" id="UP000748308"/>
    </source>
</evidence>
<organism evidence="6 7">
    <name type="scientific">Eiseniibacteriota bacterium</name>
    <dbReference type="NCBI Taxonomy" id="2212470"/>
    <lineage>
        <taxon>Bacteria</taxon>
        <taxon>Candidatus Eiseniibacteriota</taxon>
    </lineage>
</organism>
<accession>A0A938BRP0</accession>
<dbReference type="Proteomes" id="UP000748308">
    <property type="component" value="Unassembled WGS sequence"/>
</dbReference>
<keyword evidence="5" id="KW-1003">Cell membrane</keyword>
<comment type="subcellular location">
    <subcellularLocation>
        <location evidence="5">Cell membrane</location>
        <topology evidence="5">Multi-pass membrane protein</topology>
    </subcellularLocation>
    <subcellularLocation>
        <location evidence="1">Membrane</location>
        <topology evidence="1">Multi-pass membrane protein</topology>
    </subcellularLocation>
</comment>
<comment type="similarity">
    <text evidence="5">Belongs to the 4-toluene sulfonate uptake permease (TSUP) (TC 2.A.102) family.</text>
</comment>
<feature type="transmembrane region" description="Helical" evidence="5">
    <location>
        <begin position="73"/>
        <end position="94"/>
    </location>
</feature>
<feature type="transmembrane region" description="Helical" evidence="5">
    <location>
        <begin position="179"/>
        <end position="200"/>
    </location>
</feature>
<evidence type="ECO:0000256" key="2">
    <source>
        <dbReference type="ARBA" id="ARBA00022692"/>
    </source>
</evidence>
<keyword evidence="2 5" id="KW-0812">Transmembrane</keyword>
<feature type="non-terminal residue" evidence="6">
    <location>
        <position position="1"/>
    </location>
</feature>
<dbReference type="GO" id="GO:0005886">
    <property type="term" value="C:plasma membrane"/>
    <property type="evidence" value="ECO:0007669"/>
    <property type="project" value="UniProtKB-SubCell"/>
</dbReference>
<dbReference type="EMBL" id="VGIY01000244">
    <property type="protein sequence ID" value="MBM3318031.1"/>
    <property type="molecule type" value="Genomic_DNA"/>
</dbReference>
<evidence type="ECO:0000256" key="5">
    <source>
        <dbReference type="RuleBase" id="RU363041"/>
    </source>
</evidence>
<gene>
    <name evidence="6" type="ORF">FJY75_09290</name>
</gene>
<feature type="transmembrane region" description="Helical" evidence="5">
    <location>
        <begin position="147"/>
        <end position="167"/>
    </location>
</feature>
<feature type="transmembrane region" description="Helical" evidence="5">
    <location>
        <begin position="34"/>
        <end position="53"/>
    </location>
</feature>
<name>A0A938BRP0_UNCEI</name>
<evidence type="ECO:0000256" key="3">
    <source>
        <dbReference type="ARBA" id="ARBA00022989"/>
    </source>
</evidence>